<proteinExistence type="predicted"/>
<dbReference type="AlphaFoldDB" id="A0A0E9U390"/>
<organism evidence="1">
    <name type="scientific">Anguilla anguilla</name>
    <name type="common">European freshwater eel</name>
    <name type="synonym">Muraena anguilla</name>
    <dbReference type="NCBI Taxonomy" id="7936"/>
    <lineage>
        <taxon>Eukaryota</taxon>
        <taxon>Metazoa</taxon>
        <taxon>Chordata</taxon>
        <taxon>Craniata</taxon>
        <taxon>Vertebrata</taxon>
        <taxon>Euteleostomi</taxon>
        <taxon>Actinopterygii</taxon>
        <taxon>Neopterygii</taxon>
        <taxon>Teleostei</taxon>
        <taxon>Anguilliformes</taxon>
        <taxon>Anguillidae</taxon>
        <taxon>Anguilla</taxon>
    </lineage>
</organism>
<sequence>MLLSKSHASLNRFKRNFRRILGNLAGLYSIFPKMKC</sequence>
<evidence type="ECO:0000313" key="1">
    <source>
        <dbReference type="EMBL" id="JAH59423.1"/>
    </source>
</evidence>
<dbReference type="EMBL" id="GBXM01049154">
    <property type="protein sequence ID" value="JAH59423.1"/>
    <property type="molecule type" value="Transcribed_RNA"/>
</dbReference>
<reference evidence="1" key="2">
    <citation type="journal article" date="2015" name="Fish Shellfish Immunol.">
        <title>Early steps in the European eel (Anguilla anguilla)-Vibrio vulnificus interaction in the gills: Role of the RtxA13 toxin.</title>
        <authorList>
            <person name="Callol A."/>
            <person name="Pajuelo D."/>
            <person name="Ebbesson L."/>
            <person name="Teles M."/>
            <person name="MacKenzie S."/>
            <person name="Amaro C."/>
        </authorList>
    </citation>
    <scope>NUCLEOTIDE SEQUENCE</scope>
</reference>
<name>A0A0E9U390_ANGAN</name>
<accession>A0A0E9U390</accession>
<protein>
    <submittedName>
        <fullName evidence="1">Uncharacterized protein</fullName>
    </submittedName>
</protein>
<reference evidence="1" key="1">
    <citation type="submission" date="2014-11" db="EMBL/GenBank/DDBJ databases">
        <authorList>
            <person name="Amaro Gonzalez C."/>
        </authorList>
    </citation>
    <scope>NUCLEOTIDE SEQUENCE</scope>
</reference>